<dbReference type="InterPro" id="IPR050865">
    <property type="entry name" value="BEACH_Domain"/>
</dbReference>
<dbReference type="RefSeq" id="XP_004032184.1">
    <property type="nucleotide sequence ID" value="XM_004032136.1"/>
</dbReference>
<reference evidence="2 3" key="1">
    <citation type="submission" date="2011-07" db="EMBL/GenBank/DDBJ databases">
        <authorList>
            <person name="Coyne R."/>
            <person name="Brami D."/>
            <person name="Johnson J."/>
            <person name="Hostetler J."/>
            <person name="Hannick L."/>
            <person name="Clark T."/>
            <person name="Cassidy-Hanley D."/>
            <person name="Inman J."/>
        </authorList>
    </citation>
    <scope>NUCLEOTIDE SEQUENCE [LARGE SCALE GENOMIC DNA]</scope>
    <source>
        <strain evidence="2 3">G5</strain>
    </source>
</reference>
<dbReference type="eggNOG" id="KOG1786">
    <property type="taxonomic scope" value="Eukaryota"/>
</dbReference>
<dbReference type="EMBL" id="GL983973">
    <property type="protein sequence ID" value="EGR30597.1"/>
    <property type="molecule type" value="Genomic_DNA"/>
</dbReference>
<feature type="domain" description="BEACH" evidence="1">
    <location>
        <begin position="1"/>
        <end position="282"/>
    </location>
</feature>
<dbReference type="InterPro" id="IPR036322">
    <property type="entry name" value="WD40_repeat_dom_sf"/>
</dbReference>
<dbReference type="InterPro" id="IPR036372">
    <property type="entry name" value="BEACH_dom_sf"/>
</dbReference>
<dbReference type="InParanoid" id="G0QW04"/>
<keyword evidence="3" id="KW-1185">Reference proteome</keyword>
<dbReference type="OrthoDB" id="313252at2759"/>
<dbReference type="InterPro" id="IPR000409">
    <property type="entry name" value="BEACH_dom"/>
</dbReference>
<sequence>MKHFKEWVNCKYSNLQYLMLLNFLSGRSFKDLTQYPVFPWIFQKYDNKELNLSEQTLYRDLSKSMGALGTEERIKQFIFKYESGIQDIPPYHFGTHYSSPAIIYQYLLRIKPYTDGAWILQNGKFDIADRLFFSMKETYKNATEETSDVRELLPEFFFLPELFLNLDANDFGLQQTKERVHNVSLPPWCGQDPFKFVVWHRKGLENELVSKNINQWIDLIFGYKQKGKEAENNLNKFYYLTYEDAIDIDSIKDENYKIGIESQIINFGQTPSQIFQVQHVQRILNQTKMLLTFTELSTSLQFFRSVCKNQKSNEGQNLQLKDFYFNSLKDRTIVSKSLNKNKNIYFYIKHQTYLTFYLTKKQLILTGGLWDGHLNLYNVESEKITQDFKEFHFETVTAMNFENRYQILITGSKNGDVCIIKVSPDYQSFNEIYHYYDHFEEITDINICEDMISFATSSLDGTINLYNYQSYQFLRQYNHPKYYPINKVEISICPLYSIIFFSQRDCTFYSYSINGQFLASFKEDSMIILNPKIIKDSQQMEYFVKIQFIYKNIKKKYIFIFFQKIGICQLQQTTYINFRIALPQKYSQIRKTQILSKYDLLVQFFRQQICYLWQ</sequence>
<dbReference type="OMA" id="EAWESCQ"/>
<organism evidence="2 3">
    <name type="scientific">Ichthyophthirius multifiliis</name>
    <name type="common">White spot disease agent</name>
    <name type="synonym">Ich</name>
    <dbReference type="NCBI Taxonomy" id="5932"/>
    <lineage>
        <taxon>Eukaryota</taxon>
        <taxon>Sar</taxon>
        <taxon>Alveolata</taxon>
        <taxon>Ciliophora</taxon>
        <taxon>Intramacronucleata</taxon>
        <taxon>Oligohymenophorea</taxon>
        <taxon>Hymenostomatida</taxon>
        <taxon>Ophryoglenina</taxon>
        <taxon>Ichthyophthirius</taxon>
    </lineage>
</organism>
<dbReference type="AlphaFoldDB" id="G0QW04"/>
<dbReference type="Pfam" id="PF02138">
    <property type="entry name" value="Beach"/>
    <property type="match status" value="1"/>
</dbReference>
<evidence type="ECO:0000259" key="1">
    <source>
        <dbReference type="PROSITE" id="PS50197"/>
    </source>
</evidence>
<dbReference type="Gene3D" id="2.130.10.10">
    <property type="entry name" value="YVTN repeat-like/Quinoprotein amine dehydrogenase"/>
    <property type="match status" value="1"/>
</dbReference>
<dbReference type="SUPFAM" id="SSF50978">
    <property type="entry name" value="WD40 repeat-like"/>
    <property type="match status" value="1"/>
</dbReference>
<protein>
    <recommendedName>
        <fullName evidence="1">BEACH domain-containing protein</fullName>
    </recommendedName>
</protein>
<dbReference type="PANTHER" id="PTHR13743">
    <property type="entry name" value="BEIGE/BEACH-RELATED"/>
    <property type="match status" value="1"/>
</dbReference>
<proteinExistence type="predicted"/>
<dbReference type="PANTHER" id="PTHR13743:SF112">
    <property type="entry name" value="BEACH DOMAIN-CONTAINING PROTEIN"/>
    <property type="match status" value="1"/>
</dbReference>
<dbReference type="GeneID" id="14906710"/>
<dbReference type="InterPro" id="IPR001680">
    <property type="entry name" value="WD40_rpt"/>
</dbReference>
<evidence type="ECO:0000313" key="2">
    <source>
        <dbReference type="EMBL" id="EGR30597.1"/>
    </source>
</evidence>
<dbReference type="CDD" id="cd06071">
    <property type="entry name" value="Beach"/>
    <property type="match status" value="1"/>
</dbReference>
<dbReference type="SMART" id="SM00320">
    <property type="entry name" value="WD40"/>
    <property type="match status" value="2"/>
</dbReference>
<gene>
    <name evidence="2" type="ORF">IMG5_128290</name>
</gene>
<dbReference type="Gene3D" id="1.10.1540.10">
    <property type="entry name" value="BEACH domain"/>
    <property type="match status" value="1"/>
</dbReference>
<dbReference type="SUPFAM" id="SSF81837">
    <property type="entry name" value="BEACH domain"/>
    <property type="match status" value="1"/>
</dbReference>
<accession>G0QW04</accession>
<dbReference type="PROSITE" id="PS50197">
    <property type="entry name" value="BEACH"/>
    <property type="match status" value="1"/>
</dbReference>
<dbReference type="SMART" id="SM01026">
    <property type="entry name" value="Beach"/>
    <property type="match status" value="1"/>
</dbReference>
<dbReference type="STRING" id="857967.G0QW04"/>
<evidence type="ECO:0000313" key="3">
    <source>
        <dbReference type="Proteomes" id="UP000008983"/>
    </source>
</evidence>
<dbReference type="InterPro" id="IPR015943">
    <property type="entry name" value="WD40/YVTN_repeat-like_dom_sf"/>
</dbReference>
<name>G0QW04_ICHMU</name>
<dbReference type="Proteomes" id="UP000008983">
    <property type="component" value="Unassembled WGS sequence"/>
</dbReference>